<protein>
    <submittedName>
        <fullName evidence="2">Putative large-conductance mechanosensitive channel</fullName>
    </submittedName>
</protein>
<accession>A0A2P0VML5</accession>
<dbReference type="Proteomes" id="UP000244773">
    <property type="component" value="Segment"/>
</dbReference>
<sequence length="101" mass="11530">MGAKKPKYKNFVHWLDEKSVISVAVAFSVSMAVNRFMQTLIDNLVIAIISKTTGAEDLEWEITKELSIKYGKIIVESINLMIILYLSYLIIKASNRYLGWT</sequence>
<evidence type="ECO:0000256" key="1">
    <source>
        <dbReference type="SAM" id="Phobius"/>
    </source>
</evidence>
<evidence type="ECO:0000313" key="2">
    <source>
        <dbReference type="EMBL" id="AUF82136.1"/>
    </source>
</evidence>
<feature type="transmembrane region" description="Helical" evidence="1">
    <location>
        <begin position="73"/>
        <end position="91"/>
    </location>
</feature>
<evidence type="ECO:0000313" key="3">
    <source>
        <dbReference type="Proteomes" id="UP000244773"/>
    </source>
</evidence>
<proteinExistence type="predicted"/>
<dbReference type="Gene3D" id="1.10.1200.120">
    <property type="entry name" value="Large-conductance mechanosensitive channel, MscL, domain 1"/>
    <property type="match status" value="1"/>
</dbReference>
<name>A0A2P0VML5_9VIRU</name>
<dbReference type="InterPro" id="IPR036019">
    <property type="entry name" value="MscL_channel"/>
</dbReference>
<reference evidence="2" key="1">
    <citation type="journal article" date="2018" name="Virology">
        <title>A giant virus infecting green algae encodes key fermentation genes.</title>
        <authorList>
            <person name="Schvarcz C.R."/>
            <person name="Steward G.F."/>
        </authorList>
    </citation>
    <scope>NUCLEOTIDE SEQUENCE [LARGE SCALE GENOMIC DNA]</scope>
</reference>
<dbReference type="Pfam" id="PF01741">
    <property type="entry name" value="MscL"/>
    <property type="match status" value="1"/>
</dbReference>
<keyword evidence="1" id="KW-1133">Transmembrane helix</keyword>
<keyword evidence="1" id="KW-0472">Membrane</keyword>
<dbReference type="SUPFAM" id="SSF81330">
    <property type="entry name" value="Gated mechanosensitive channel"/>
    <property type="match status" value="1"/>
</dbReference>
<dbReference type="EMBL" id="KY322437">
    <property type="protein sequence ID" value="AUF82136.1"/>
    <property type="molecule type" value="Genomic_DNA"/>
</dbReference>
<keyword evidence="1" id="KW-0812">Transmembrane</keyword>
<organism evidence="2">
    <name type="scientific">Tetraselmis virus 1</name>
    <dbReference type="NCBI Taxonomy" id="2060617"/>
    <lineage>
        <taxon>Viruses</taxon>
        <taxon>Varidnaviria</taxon>
        <taxon>Bamfordvirae</taxon>
        <taxon>Nucleocytoviricota</taxon>
        <taxon>Megaviricetes</taxon>
        <taxon>Imitervirales</taxon>
        <taxon>Allomimiviridae</taxon>
        <taxon>Oceanusvirus</taxon>
        <taxon>Oceanusvirus kaneohense</taxon>
    </lineage>
</organism>
<gene>
    <name evidence="2" type="ORF">TetV_044</name>
</gene>
<dbReference type="InterPro" id="IPR037673">
    <property type="entry name" value="MSC/AndL"/>
</dbReference>
<keyword evidence="3" id="KW-1185">Reference proteome</keyword>